<proteinExistence type="predicted"/>
<dbReference type="Proteomes" id="UP000790787">
    <property type="component" value="Chromosome 8"/>
</dbReference>
<gene>
    <name evidence="2" type="primary">LOC107789123</name>
</gene>
<organism evidence="1 2">
    <name type="scientific">Nicotiana tabacum</name>
    <name type="common">Common tobacco</name>
    <dbReference type="NCBI Taxonomy" id="4097"/>
    <lineage>
        <taxon>Eukaryota</taxon>
        <taxon>Viridiplantae</taxon>
        <taxon>Streptophyta</taxon>
        <taxon>Embryophyta</taxon>
        <taxon>Tracheophyta</taxon>
        <taxon>Spermatophyta</taxon>
        <taxon>Magnoliopsida</taxon>
        <taxon>eudicotyledons</taxon>
        <taxon>Gunneridae</taxon>
        <taxon>Pentapetalae</taxon>
        <taxon>asterids</taxon>
        <taxon>lamiids</taxon>
        <taxon>Solanales</taxon>
        <taxon>Solanaceae</taxon>
        <taxon>Nicotianoideae</taxon>
        <taxon>Nicotianeae</taxon>
        <taxon>Nicotiana</taxon>
    </lineage>
</organism>
<dbReference type="InterPro" id="IPR036691">
    <property type="entry name" value="Endo/exonu/phosph_ase_sf"/>
</dbReference>
<dbReference type="KEGG" id="nta:107789123"/>
<evidence type="ECO:0000313" key="2">
    <source>
        <dbReference type="RefSeq" id="XP_016466377.1"/>
    </source>
</evidence>
<dbReference type="PaxDb" id="4097-A0A1S3ZPU2"/>
<reference evidence="1" key="1">
    <citation type="journal article" date="2014" name="Nat. Commun.">
        <title>The tobacco genome sequence and its comparison with those of tomato and potato.</title>
        <authorList>
            <person name="Sierro N."/>
            <person name="Battey J.N."/>
            <person name="Ouadi S."/>
            <person name="Bakaher N."/>
            <person name="Bovet L."/>
            <person name="Willig A."/>
            <person name="Goepfert S."/>
            <person name="Peitsch M.C."/>
            <person name="Ivanov N.V."/>
        </authorList>
    </citation>
    <scope>NUCLEOTIDE SEQUENCE [LARGE SCALE GENOMIC DNA]</scope>
</reference>
<dbReference type="PANTHER" id="PTHR33710:SF80">
    <property type="entry name" value="ENDONUCLEASE_EXONUCLEASE_PHOSPHATASE"/>
    <property type="match status" value="1"/>
</dbReference>
<dbReference type="GeneID" id="107789123"/>
<dbReference type="PANTHER" id="PTHR33710">
    <property type="entry name" value="BNAC02G09200D PROTEIN"/>
    <property type="match status" value="1"/>
</dbReference>
<dbReference type="RefSeq" id="XP_016466377.1">
    <property type="nucleotide sequence ID" value="XM_016610891.1"/>
</dbReference>
<dbReference type="OrthoDB" id="1305348at2759"/>
<name>A0A1S3ZPU2_TOBAC</name>
<keyword evidence="1" id="KW-1185">Reference proteome</keyword>
<dbReference type="AlphaFoldDB" id="A0A1S3ZPU2"/>
<dbReference type="SUPFAM" id="SSF56219">
    <property type="entry name" value="DNase I-like"/>
    <property type="match status" value="1"/>
</dbReference>
<accession>A0A1S3ZPU2</accession>
<reference evidence="2" key="2">
    <citation type="submission" date="2025-08" db="UniProtKB">
        <authorList>
            <consortium name="RefSeq"/>
        </authorList>
    </citation>
    <scope>IDENTIFICATION</scope>
    <source>
        <tissue evidence="2">Leaf</tissue>
    </source>
</reference>
<protein>
    <submittedName>
        <fullName evidence="2">Uncharacterized protein LOC107789123</fullName>
    </submittedName>
</protein>
<sequence>MADIQDFTEFYSDTMIIEIPWRGDYFTWTNGQIEVDRVISRIDRALGNGEWMMKFRYLTVEIGDPFISDHSHLSLRFQKRNNNIKIPFRFLNVWADHEAYQSIVTKGWQGKQQYCKLVTIWNRLKAMKIDFKNLNNKNFRDSAMKIEQGRRDIIECQQEMKKGYTYQLRIMEKEARHQLGKWSLIEEKILQQKSRAQWINIGDGNNKYFFAVMKERA</sequence>
<evidence type="ECO:0000313" key="1">
    <source>
        <dbReference type="Proteomes" id="UP000790787"/>
    </source>
</evidence>